<keyword evidence="1" id="KW-0812">Transmembrane</keyword>
<keyword evidence="1" id="KW-1133">Transmembrane helix</keyword>
<evidence type="ECO:0000313" key="2">
    <source>
        <dbReference type="EMBL" id="CAG6666497.1"/>
    </source>
</evidence>
<sequence>MFIFFVYLYLLSFTHMFIFFVRLYLLSFTQISIFRSPVPTIFYTSSILPLISIIPITYRFALKFSNTFCVMVPTSEGLAIISLSFYFISLPHFPFLSPSLLSIIEERNTKSLKNRDRYE</sequence>
<organism evidence="2">
    <name type="scientific">Cacopsylla melanoneura</name>
    <dbReference type="NCBI Taxonomy" id="428564"/>
    <lineage>
        <taxon>Eukaryota</taxon>
        <taxon>Metazoa</taxon>
        <taxon>Ecdysozoa</taxon>
        <taxon>Arthropoda</taxon>
        <taxon>Hexapoda</taxon>
        <taxon>Insecta</taxon>
        <taxon>Pterygota</taxon>
        <taxon>Neoptera</taxon>
        <taxon>Paraneoptera</taxon>
        <taxon>Hemiptera</taxon>
        <taxon>Sternorrhyncha</taxon>
        <taxon>Psylloidea</taxon>
        <taxon>Psyllidae</taxon>
        <taxon>Psyllinae</taxon>
        <taxon>Cacopsylla</taxon>
    </lineage>
</organism>
<feature type="transmembrane region" description="Helical" evidence="1">
    <location>
        <begin position="6"/>
        <end position="26"/>
    </location>
</feature>
<reference evidence="2" key="1">
    <citation type="submission" date="2021-05" db="EMBL/GenBank/DDBJ databases">
        <authorList>
            <person name="Alioto T."/>
            <person name="Alioto T."/>
            <person name="Gomez Garrido J."/>
        </authorList>
    </citation>
    <scope>NUCLEOTIDE SEQUENCE</scope>
</reference>
<accession>A0A8D8WNA2</accession>
<proteinExistence type="predicted"/>
<feature type="transmembrane region" description="Helical" evidence="1">
    <location>
        <begin position="78"/>
        <end position="104"/>
    </location>
</feature>
<dbReference type="EMBL" id="HBUF01214390">
    <property type="protein sequence ID" value="CAG6666497.1"/>
    <property type="molecule type" value="Transcribed_RNA"/>
</dbReference>
<dbReference type="AlphaFoldDB" id="A0A8D8WNA2"/>
<name>A0A8D8WNA2_9HEMI</name>
<protein>
    <submittedName>
        <fullName evidence="2">Uncharacterized protein</fullName>
    </submittedName>
</protein>
<feature type="transmembrane region" description="Helical" evidence="1">
    <location>
        <begin position="38"/>
        <end position="58"/>
    </location>
</feature>
<evidence type="ECO:0000256" key="1">
    <source>
        <dbReference type="SAM" id="Phobius"/>
    </source>
</evidence>
<keyword evidence="1" id="KW-0472">Membrane</keyword>